<dbReference type="SUPFAM" id="SSF53756">
    <property type="entry name" value="UDP-Glycosyltransferase/glycogen phosphorylase"/>
    <property type="match status" value="1"/>
</dbReference>
<keyword evidence="1" id="KW-0175">Coiled coil</keyword>
<name>A0A846ZL11_9GAMM</name>
<evidence type="ECO:0000313" key="4">
    <source>
        <dbReference type="EMBL" id="NKZ38279.1"/>
    </source>
</evidence>
<dbReference type="Pfam" id="PF13692">
    <property type="entry name" value="Glyco_trans_1_4"/>
    <property type="match status" value="1"/>
</dbReference>
<dbReference type="CDD" id="cd04186">
    <property type="entry name" value="GT_2_like_c"/>
    <property type="match status" value="1"/>
</dbReference>
<evidence type="ECO:0000313" key="5">
    <source>
        <dbReference type="Proteomes" id="UP000541636"/>
    </source>
</evidence>
<dbReference type="PANTHER" id="PTHR43179:SF7">
    <property type="entry name" value="RHAMNOSYLTRANSFERASE WBBL"/>
    <property type="match status" value="1"/>
</dbReference>
<dbReference type="GO" id="GO:0016740">
    <property type="term" value="F:transferase activity"/>
    <property type="evidence" value="ECO:0007669"/>
    <property type="project" value="UniProtKB-KW"/>
</dbReference>
<dbReference type="Pfam" id="PF00535">
    <property type="entry name" value="Glycos_transf_2"/>
    <property type="match status" value="1"/>
</dbReference>
<keyword evidence="4" id="KW-0808">Transferase</keyword>
<dbReference type="EMBL" id="JAAZQD010000002">
    <property type="protein sequence ID" value="NKZ38279.1"/>
    <property type="molecule type" value="Genomic_DNA"/>
</dbReference>
<dbReference type="InterPro" id="IPR001173">
    <property type="entry name" value="Glyco_trans_2-like"/>
</dbReference>
<dbReference type="Pfam" id="PF16261">
    <property type="entry name" value="DUF4915"/>
    <property type="match status" value="1"/>
</dbReference>
<keyword evidence="5" id="KW-1185">Reference proteome</keyword>
<dbReference type="Gene3D" id="3.40.50.2000">
    <property type="entry name" value="Glycogen Phosphorylase B"/>
    <property type="match status" value="1"/>
</dbReference>
<protein>
    <submittedName>
        <fullName evidence="4">Glycosyltransferase</fullName>
    </submittedName>
</protein>
<dbReference type="SUPFAM" id="SSF63825">
    <property type="entry name" value="YWTD domain"/>
    <property type="match status" value="1"/>
</dbReference>
<feature type="domain" description="Conserved hypothetical protein CHP03032" evidence="3">
    <location>
        <begin position="30"/>
        <end position="225"/>
    </location>
</feature>
<accession>A0A846ZL11</accession>
<proteinExistence type="predicted"/>
<feature type="domain" description="Glycosyltransferase 2-like" evidence="2">
    <location>
        <begin position="424"/>
        <end position="543"/>
    </location>
</feature>
<dbReference type="AlphaFoldDB" id="A0A846ZL11"/>
<evidence type="ECO:0000259" key="2">
    <source>
        <dbReference type="Pfam" id="PF00535"/>
    </source>
</evidence>
<sequence>MRSLQADGARRLGLYEDAGFRVVELADEPLDLHDLRRDRDGFLAVCTQQNAVLDLDEHLQRRHAWMLEGEPDSRHVNSVCRYQGRLLASLFGDFATHRGYKGRTQGAGEVRDLDTGELFLSGLSQPHSLTPCGDELLVCNSEAGEVRCYHGHSLKETWRCGGYPRGLLVAGDLVYVGISASRNADPGEVDAARIVVWSRSRGEIVASLPLPCREIYDIALLEDTSNLQYLAMAACEEAATDRAAFAALADERTRWAQSLDGELDERSRWVQSLQGELDDQARRITTLQAEIEQRAKNQQALEHQVETLREDAQRRLAEKGARIEFLSEQLQQITDSRSWRWTRPVRFFMRLMRRDWKGVLDGLRGSALARHPLSAKLRAPARRWLMRRVGSEVQPAQLREREPRHVDVMLTELAFAPVSSPEVSVIIPTYGRLDYTVACLHSIMKHLPRCSIEVLVMEDASGDTQIHRLREVPGLRYEVNPENLGFVRSCNRASTLARGRYLYYLNNDTEVTPGWLDAMLDVFGRYEDCGMVGSKLIYADGTLQEAGGIIWQDGSGWNYGRGQDPSAPAFNYVRETDYCSGASLLILREDFLALGQFEPCYAPAYNEDSDLAFKVRASGKRVYYTPFSTVVHHEGVSNGTDTSSGIKAYQVRNLETFRERWNAVLAAEHLANAQSPFLARERSQRRGVVLVVDHYVPQPDRDAGSRTMVAFIEQLQASGLAVKFWPANLYFDPVYTPRLQNMGVEVLYSHPSVSSFEAYMSEHGDEIDCVLLSRPDVAQSHVEEVRRHSRARVVYYGHDLHFERMQRQAEIDDDAGLKASAARMESVERSLWRVMDAVLYPSTEEVVRVRELEPEAHAAVVPPYAYTTFGRSDVAGPTGRTDVLFVAGFAHPPNEDAAIWLVESIMPTVWARHPETKLYLVGSNPTAKVKALAEARVVVTGFVEDDELQRFYRTSRVAVVPLRYGAGVKSKVVEALQQGLPLVTTEVGAQGLDRLDEIVTVSDDAGALADAVHRLLEDDDAWRAVSDAGAEFAEKHFSPMAMRTSLLTACWPNRETSV</sequence>
<feature type="coiled-coil region" evidence="1">
    <location>
        <begin position="270"/>
        <end position="329"/>
    </location>
</feature>
<dbReference type="Proteomes" id="UP000541636">
    <property type="component" value="Unassembled WGS sequence"/>
</dbReference>
<evidence type="ECO:0000256" key="1">
    <source>
        <dbReference type="SAM" id="Coils"/>
    </source>
</evidence>
<gene>
    <name evidence="4" type="ORF">HF690_04825</name>
</gene>
<dbReference type="InterPro" id="IPR029044">
    <property type="entry name" value="Nucleotide-diphossugar_trans"/>
</dbReference>
<dbReference type="PANTHER" id="PTHR43179">
    <property type="entry name" value="RHAMNOSYLTRANSFERASE WBBL"/>
    <property type="match status" value="1"/>
</dbReference>
<reference evidence="4 5" key="1">
    <citation type="journal article" date="2017" name="Int. J. Syst. Evol. Microbiol.">
        <title>Oleiagrimonas citrea sp. nov., a marine bacterium isolated from tidal flat sediment and emended description of the genus Oleiagrimonas Fang et al. 2015 and Oleiagrimonas soli.</title>
        <authorList>
            <person name="Yang S.H."/>
            <person name="Seo H.S."/>
            <person name="Seong C.N."/>
            <person name="Kwon K.K."/>
        </authorList>
    </citation>
    <scope>NUCLEOTIDE SEQUENCE [LARGE SCALE GENOMIC DNA]</scope>
    <source>
        <strain evidence="4 5">MEBiC09124</strain>
    </source>
</reference>
<evidence type="ECO:0000259" key="3">
    <source>
        <dbReference type="Pfam" id="PF16261"/>
    </source>
</evidence>
<dbReference type="Gene3D" id="3.90.550.10">
    <property type="entry name" value="Spore Coat Polysaccharide Biosynthesis Protein SpsA, Chain A"/>
    <property type="match status" value="1"/>
</dbReference>
<organism evidence="4 5">
    <name type="scientific">Oleiagrimonas citrea</name>
    <dbReference type="NCBI Taxonomy" id="1665687"/>
    <lineage>
        <taxon>Bacteria</taxon>
        <taxon>Pseudomonadati</taxon>
        <taxon>Pseudomonadota</taxon>
        <taxon>Gammaproteobacteria</taxon>
        <taxon>Lysobacterales</taxon>
        <taxon>Rhodanobacteraceae</taxon>
        <taxon>Oleiagrimonas</taxon>
    </lineage>
</organism>
<dbReference type="SUPFAM" id="SSF53448">
    <property type="entry name" value="Nucleotide-diphospho-sugar transferases"/>
    <property type="match status" value="1"/>
</dbReference>
<dbReference type="InterPro" id="IPR017481">
    <property type="entry name" value="CHP03032"/>
</dbReference>
<dbReference type="CDD" id="cd03801">
    <property type="entry name" value="GT4_PimA-like"/>
    <property type="match status" value="1"/>
</dbReference>
<comment type="caution">
    <text evidence="4">The sequence shown here is derived from an EMBL/GenBank/DDBJ whole genome shotgun (WGS) entry which is preliminary data.</text>
</comment>